<feature type="transmembrane region" description="Helical" evidence="7">
    <location>
        <begin position="241"/>
        <end position="261"/>
    </location>
</feature>
<dbReference type="EMBL" id="CANTFL010000251">
    <property type="protein sequence ID" value="CAI5719794.1"/>
    <property type="molecule type" value="Genomic_DNA"/>
</dbReference>
<feature type="compositionally biased region" description="Polar residues" evidence="6">
    <location>
        <begin position="1057"/>
        <end position="1066"/>
    </location>
</feature>
<feature type="transmembrane region" description="Helical" evidence="7">
    <location>
        <begin position="273"/>
        <end position="292"/>
    </location>
</feature>
<dbReference type="CDD" id="cd00139">
    <property type="entry name" value="PIPKc"/>
    <property type="match status" value="1"/>
</dbReference>
<evidence type="ECO:0000256" key="5">
    <source>
        <dbReference type="PROSITE-ProRule" id="PRU00781"/>
    </source>
</evidence>
<keyword evidence="5" id="KW-0067">ATP-binding</keyword>
<keyword evidence="2 7" id="KW-0812">Transmembrane</keyword>
<dbReference type="GO" id="GO:0016308">
    <property type="term" value="F:1-phosphatidylinositol-4-phosphate 5-kinase activity"/>
    <property type="evidence" value="ECO:0007669"/>
    <property type="project" value="TreeGrafter"/>
</dbReference>
<evidence type="ECO:0000313" key="10">
    <source>
        <dbReference type="EMBL" id="CAI5719794.1"/>
    </source>
</evidence>
<dbReference type="InterPro" id="IPR023610">
    <property type="entry name" value="PInositol-4/5-P-5/4-kinase"/>
</dbReference>
<keyword evidence="3 7" id="KW-1133">Transmembrane helix</keyword>
<feature type="region of interest" description="Disordered" evidence="6">
    <location>
        <begin position="50"/>
        <end position="79"/>
    </location>
</feature>
<accession>A0AAV0TGW7</accession>
<name>A0AAV0TGW7_HYABA</name>
<keyword evidence="5" id="KW-0547">Nucleotide-binding</keyword>
<dbReference type="PROSITE" id="PS50261">
    <property type="entry name" value="G_PROTEIN_RECEP_F2_4"/>
    <property type="match status" value="1"/>
</dbReference>
<keyword evidence="11" id="KW-1185">Reference proteome</keyword>
<evidence type="ECO:0000256" key="6">
    <source>
        <dbReference type="SAM" id="MobiDB-lite"/>
    </source>
</evidence>
<dbReference type="Pfam" id="PF01504">
    <property type="entry name" value="PIP5K"/>
    <property type="match status" value="1"/>
</dbReference>
<evidence type="ECO:0008006" key="12">
    <source>
        <dbReference type="Google" id="ProtNLM"/>
    </source>
</evidence>
<feature type="compositionally biased region" description="Basic and acidic residues" evidence="6">
    <location>
        <begin position="111"/>
        <end position="135"/>
    </location>
</feature>
<evidence type="ECO:0000256" key="7">
    <source>
        <dbReference type="SAM" id="Phobius"/>
    </source>
</evidence>
<dbReference type="Gene3D" id="1.20.1070.10">
    <property type="entry name" value="Rhodopsin 7-helix transmembrane proteins"/>
    <property type="match status" value="1"/>
</dbReference>
<comment type="subcellular location">
    <subcellularLocation>
        <location evidence="1">Membrane</location>
        <topology evidence="1">Multi-pass membrane protein</topology>
    </subcellularLocation>
</comment>
<feature type="compositionally biased region" description="Low complexity" evidence="6">
    <location>
        <begin position="1006"/>
        <end position="1026"/>
    </location>
</feature>
<evidence type="ECO:0000313" key="11">
    <source>
        <dbReference type="Proteomes" id="UP001162031"/>
    </source>
</evidence>
<dbReference type="SMART" id="SM00330">
    <property type="entry name" value="PIPKc"/>
    <property type="match status" value="1"/>
</dbReference>
<protein>
    <recommendedName>
        <fullName evidence="12">PIPK domain-containing protein</fullName>
    </recommendedName>
</protein>
<evidence type="ECO:0000256" key="3">
    <source>
        <dbReference type="ARBA" id="ARBA00022989"/>
    </source>
</evidence>
<feature type="region of interest" description="Disordered" evidence="6">
    <location>
        <begin position="98"/>
        <end position="163"/>
    </location>
</feature>
<organism evidence="10 11">
    <name type="scientific">Hyaloperonospora brassicae</name>
    <name type="common">Brassica downy mildew</name>
    <name type="synonym">Peronospora brassicae</name>
    <dbReference type="NCBI Taxonomy" id="162125"/>
    <lineage>
        <taxon>Eukaryota</taxon>
        <taxon>Sar</taxon>
        <taxon>Stramenopiles</taxon>
        <taxon>Oomycota</taxon>
        <taxon>Peronosporomycetes</taxon>
        <taxon>Peronosporales</taxon>
        <taxon>Peronosporaceae</taxon>
        <taxon>Hyaloperonospora</taxon>
    </lineage>
</organism>
<evidence type="ECO:0000259" key="8">
    <source>
        <dbReference type="PROSITE" id="PS50261"/>
    </source>
</evidence>
<feature type="transmembrane region" description="Helical" evidence="7">
    <location>
        <begin position="436"/>
        <end position="457"/>
    </location>
</feature>
<dbReference type="InterPro" id="IPR002498">
    <property type="entry name" value="PInositol-4-P-4/5-kinase_core"/>
</dbReference>
<dbReference type="InterPro" id="IPR017981">
    <property type="entry name" value="GPCR_2-like_7TM"/>
</dbReference>
<feature type="transmembrane region" description="Helical" evidence="7">
    <location>
        <begin position="478"/>
        <end position="498"/>
    </location>
</feature>
<feature type="compositionally biased region" description="Polar residues" evidence="6">
    <location>
        <begin position="1213"/>
        <end position="1222"/>
    </location>
</feature>
<dbReference type="Gene3D" id="3.30.810.10">
    <property type="entry name" value="2-Layer Sandwich"/>
    <property type="match status" value="1"/>
</dbReference>
<dbReference type="PANTHER" id="PTHR23086">
    <property type="entry name" value="PHOSPHATIDYLINOSITOL-4-PHOSPHATE 5-KINASE"/>
    <property type="match status" value="1"/>
</dbReference>
<dbReference type="GO" id="GO:0005524">
    <property type="term" value="F:ATP binding"/>
    <property type="evidence" value="ECO:0007669"/>
    <property type="project" value="UniProtKB-UniRule"/>
</dbReference>
<feature type="transmembrane region" description="Helical" evidence="7">
    <location>
        <begin position="384"/>
        <end position="407"/>
    </location>
</feature>
<feature type="region of interest" description="Disordered" evidence="6">
    <location>
        <begin position="687"/>
        <end position="734"/>
    </location>
</feature>
<sequence length="1270" mass="141544">MASDARASPLHAADTLGVAPAALASQSFMSDSQLTSDRSLVSTGDSVFSVAPSPLYSPQQADARRIPSDDISAPRPAPHPASLVKTVVQQFRAVYKPATSTGRNVTNEVNHTGDSDQSRPHLDATHRTIEPREASGPDDFDAGLRSQRTKRRDDSKTSNTCSSFSTRDTVVSRMSSNVGGLRESFFGAMGRASTGKCDPLQLSPNQEFDLDVIDESGGMDETIGQILKPQMDFRKWSKETYAVLSFGLVLLLLLLVLALTVNTLDGYVIDPGLVFGSLLTLILCACVFVTYHGVQSFQRHPNPLIYYKCVIDMCLALRFLLDPLLLEMGLYRVNDERSCAYLSGMTQFLYLSSECWYFAQIVDMYWSLTNPFMSVKVNRKRFRIAVYSVGAFSGTFLALMPSIHGIADGNFCWTKRKTSSDPVERDFFHLNSGSWLLFYIWMILFYISGITVLMFGIKRLRSGLRDTLQSRRELLRNGALSITSYTVYWTIVFMWYALSFQRRTTYDKNGHFPPSHVFRAFTFTLSARGTVDYFVWFMVNSPSQIREKWLKFTSDSVDKQFSAQLNTALQEELIYFTIEGMTRAVQIADEELARIRDQSPIREEETSMDDDDDDSSSTQVPGEAATTATGLCGSDNCSDSLEGAQRKRLVTSIQQVISAGLRRTSSAVAEVRAAARRNSEETAFSFDIPADQRAVHQPSKPNHRAGIPSSTSTSARSADLRPRDGGPGTTPASIRLTPYKPLAFAELRQVHGIKAADFVKSFQTSTKPNISEGASGAFMFFSGDKKYIVKSMAEEEARFLCEIAESYAKYLTRNPLSLITKFYGCFKITMFDKRFYFIVMENLFDVMEEGVQIHHRFDIKGSWVNRSYKRPRRGAKVKCRHCSMMFRYGAKKGLLQCPNVVGLHEPNVVLKDNDLRTRMRIGMEEGIKLYEQLRDDSTFLCNLGIMDYSLLLGVMDIEFVVDQPSRPLASSLLSDHSAASLGTANAETDAERDSYVYSGTDDSFVSASSSNWSSSSRSSAGRSSTNRNVVDETATMTTTTTPVPDKLNLSVAPSVHSLWQQPTDPLNQPRDPRAGGEPRPKLSMRKSQRVFGPGYYYVGIIDILQTWTVQKQLERFFKVRIQQKDGEGLSAVDPVQYQRRFESKLREIIAVPSEYCHPREHHERHSRPKRITTFKSVQRLSPVLQAAAAFESAAAAAQEARRATVARDRGDSTDTQASSGASANDLERTSRNPEPILLPFNQRLISTKSSRSHLHVVADGAAGSSNGPAP</sequence>
<dbReference type="GO" id="GO:0004888">
    <property type="term" value="F:transmembrane signaling receptor activity"/>
    <property type="evidence" value="ECO:0007669"/>
    <property type="project" value="InterPro"/>
</dbReference>
<feature type="compositionally biased region" description="Basic and acidic residues" evidence="6">
    <location>
        <begin position="1070"/>
        <end position="1080"/>
    </location>
</feature>
<proteinExistence type="predicted"/>
<feature type="domain" description="PIPK" evidence="9">
    <location>
        <begin position="672"/>
        <end position="1149"/>
    </location>
</feature>
<dbReference type="Gene3D" id="3.30.800.10">
    <property type="entry name" value="Phosphatidylinositol Phosphate Kinase II Beta"/>
    <property type="match status" value="1"/>
</dbReference>
<feature type="region of interest" description="Disordered" evidence="6">
    <location>
        <begin position="595"/>
        <end position="636"/>
    </location>
</feature>
<feature type="region of interest" description="Disordered" evidence="6">
    <location>
        <begin position="1201"/>
        <end position="1237"/>
    </location>
</feature>
<dbReference type="SUPFAM" id="SSF81321">
    <property type="entry name" value="Family A G protein-coupled receptor-like"/>
    <property type="match status" value="1"/>
</dbReference>
<dbReference type="InterPro" id="IPR027484">
    <property type="entry name" value="PInositol-4-P-5-kinase_N"/>
</dbReference>
<evidence type="ECO:0000259" key="9">
    <source>
        <dbReference type="PROSITE" id="PS51455"/>
    </source>
</evidence>
<feature type="compositionally biased region" description="Polar residues" evidence="6">
    <location>
        <begin position="98"/>
        <end position="110"/>
    </location>
</feature>
<feature type="compositionally biased region" description="Basic and acidic residues" evidence="6">
    <location>
        <begin position="1201"/>
        <end position="1212"/>
    </location>
</feature>
<dbReference type="PANTHER" id="PTHR23086:SF8">
    <property type="entry name" value="PHOSPHATIDYLINOSITOL 5-PHOSPHATE 4-KINASE, ISOFORM A"/>
    <property type="match status" value="1"/>
</dbReference>
<dbReference type="GO" id="GO:0005886">
    <property type="term" value="C:plasma membrane"/>
    <property type="evidence" value="ECO:0007669"/>
    <property type="project" value="TreeGrafter"/>
</dbReference>
<keyword evidence="4 7" id="KW-0472">Membrane</keyword>
<feature type="compositionally biased region" description="Acidic residues" evidence="6">
    <location>
        <begin position="606"/>
        <end position="615"/>
    </location>
</feature>
<reference evidence="10" key="1">
    <citation type="submission" date="2022-12" db="EMBL/GenBank/DDBJ databases">
        <authorList>
            <person name="Webb A."/>
        </authorList>
    </citation>
    <scope>NUCLEOTIDE SEQUENCE</scope>
    <source>
        <strain evidence="10">Hp1</strain>
    </source>
</reference>
<evidence type="ECO:0000256" key="2">
    <source>
        <dbReference type="ARBA" id="ARBA00022692"/>
    </source>
</evidence>
<dbReference type="PROSITE" id="PS51455">
    <property type="entry name" value="PIPK"/>
    <property type="match status" value="1"/>
</dbReference>
<evidence type="ECO:0000256" key="1">
    <source>
        <dbReference type="ARBA" id="ARBA00004141"/>
    </source>
</evidence>
<dbReference type="Proteomes" id="UP001162031">
    <property type="component" value="Unassembled WGS sequence"/>
</dbReference>
<feature type="region of interest" description="Disordered" evidence="6">
    <location>
        <begin position="1006"/>
        <end position="1084"/>
    </location>
</feature>
<dbReference type="GO" id="GO:0007166">
    <property type="term" value="P:cell surface receptor signaling pathway"/>
    <property type="evidence" value="ECO:0007669"/>
    <property type="project" value="InterPro"/>
</dbReference>
<gene>
    <name evidence="10" type="ORF">HBR001_LOCUS2260</name>
</gene>
<comment type="caution">
    <text evidence="10">The sequence shown here is derived from an EMBL/GenBank/DDBJ whole genome shotgun (WGS) entry which is preliminary data.</text>
</comment>
<evidence type="ECO:0000256" key="4">
    <source>
        <dbReference type="ARBA" id="ARBA00023136"/>
    </source>
</evidence>
<dbReference type="InterPro" id="IPR027483">
    <property type="entry name" value="PInositol-4-P-4/5-kinase_C_sf"/>
</dbReference>
<feature type="compositionally biased region" description="Basic and acidic residues" evidence="6">
    <location>
        <begin position="595"/>
        <end position="605"/>
    </location>
</feature>
<keyword evidence="5" id="KW-0808">Transferase</keyword>
<dbReference type="SUPFAM" id="SSF56104">
    <property type="entry name" value="SAICAR synthase-like"/>
    <property type="match status" value="1"/>
</dbReference>
<dbReference type="AlphaFoldDB" id="A0AAV0TGW7"/>
<keyword evidence="5" id="KW-0418">Kinase</keyword>
<feature type="domain" description="G-protein coupled receptors family 2 profile 2" evidence="8">
    <location>
        <begin position="266"/>
        <end position="540"/>
    </location>
</feature>
<dbReference type="GO" id="GO:0046854">
    <property type="term" value="P:phosphatidylinositol phosphate biosynthetic process"/>
    <property type="evidence" value="ECO:0007669"/>
    <property type="project" value="TreeGrafter"/>
</dbReference>